<name>A0A368NJY2_9GAMM</name>
<evidence type="ECO:0000256" key="1">
    <source>
        <dbReference type="SAM" id="Phobius"/>
    </source>
</evidence>
<proteinExistence type="predicted"/>
<keyword evidence="1" id="KW-0472">Membrane</keyword>
<keyword evidence="1" id="KW-1133">Transmembrane helix</keyword>
<dbReference type="Proteomes" id="UP000252558">
    <property type="component" value="Unassembled WGS sequence"/>
</dbReference>
<evidence type="ECO:0000313" key="3">
    <source>
        <dbReference type="Proteomes" id="UP000252558"/>
    </source>
</evidence>
<reference evidence="2 3" key="1">
    <citation type="submission" date="2018-07" db="EMBL/GenBank/DDBJ databases">
        <title>Corallincola holothuriorum sp. nov., a new facultative anaerobe isolated from sea cucumber Apostichopus japonicus.</title>
        <authorList>
            <person name="Xia H."/>
        </authorList>
    </citation>
    <scope>NUCLEOTIDE SEQUENCE [LARGE SCALE GENOMIC DNA]</scope>
    <source>
        <strain evidence="2 3">C4</strain>
    </source>
</reference>
<keyword evidence="3" id="KW-1185">Reference proteome</keyword>
<accession>A0A368NJY2</accession>
<comment type="caution">
    <text evidence="2">The sequence shown here is derived from an EMBL/GenBank/DDBJ whole genome shotgun (WGS) entry which is preliminary data.</text>
</comment>
<dbReference type="EMBL" id="QPID01000003">
    <property type="protein sequence ID" value="RCU50912.1"/>
    <property type="molecule type" value="Genomic_DNA"/>
</dbReference>
<keyword evidence="1" id="KW-0812">Transmembrane</keyword>
<protein>
    <submittedName>
        <fullName evidence="2">Uncharacterized protein</fullName>
    </submittedName>
</protein>
<evidence type="ECO:0000313" key="2">
    <source>
        <dbReference type="EMBL" id="RCU50912.1"/>
    </source>
</evidence>
<sequence>MHLAAVVFIAAAGIAAGVLAVVNYFVNKYVQKADIAASTILIFTLVFLYHFSITIRSAGQVVFLPILKQTI</sequence>
<organism evidence="2 3">
    <name type="scientific">Corallincola holothuriorum</name>
    <dbReference type="NCBI Taxonomy" id="2282215"/>
    <lineage>
        <taxon>Bacteria</taxon>
        <taxon>Pseudomonadati</taxon>
        <taxon>Pseudomonadota</taxon>
        <taxon>Gammaproteobacteria</taxon>
        <taxon>Alteromonadales</taxon>
        <taxon>Psychromonadaceae</taxon>
        <taxon>Corallincola</taxon>
    </lineage>
</organism>
<gene>
    <name evidence="2" type="ORF">DU002_06185</name>
</gene>
<dbReference type="AlphaFoldDB" id="A0A368NJY2"/>
<feature type="transmembrane region" description="Helical" evidence="1">
    <location>
        <begin position="36"/>
        <end position="55"/>
    </location>
</feature>